<dbReference type="AlphaFoldDB" id="F5IX51"/>
<dbReference type="RefSeq" id="WP_006799183.1">
    <property type="nucleotide sequence ID" value="NZ_GL891981.1"/>
</dbReference>
<sequence>MIAKNIKGKSFKGCVQYVMNETAELLEAEGVFADNSKDMIRSFAMQRSGRKEIKQPVGHIPISFAPEDKERMTNNFMVQLAKEYMFDMGIKNTQYIIVRHHNTENEHLHIVYNRINNDLKLISVNNDYKRNVKTCKKLKDKYSLTYGKGKDRVKREKLNNPDKVKFYIYDAIKSVLADCRTPANLRFALKEFGIELDYKHKRTTNEIEGVSFRYNNIAFKGSQIDRKFSFGNLKKVFEENIQLLQVQEKEEQNYVSKEKKQAIIEPQIQQEQPPKIQSQTENKPKGHTIEGIELTPQQWQTLEEGGFIYMEGLKKKDGSGNFSSYVFLNDGKDKAFSCKKNPYTFVKYDKYEMRIRDKMMIEAGYITKAKVKWWGAHDFGYLYLWKENESDIEYKESWNDPRVPKEQKIGQKPPQPVIQKKNKGQKR</sequence>
<accession>F5IX51</accession>
<organism evidence="4 5">
    <name type="scientific">Dysgonomonas gadei ATCC BAA-286</name>
    <dbReference type="NCBI Taxonomy" id="742766"/>
    <lineage>
        <taxon>Bacteria</taxon>
        <taxon>Pseudomonadati</taxon>
        <taxon>Bacteroidota</taxon>
        <taxon>Bacteroidia</taxon>
        <taxon>Bacteroidales</taxon>
        <taxon>Dysgonomonadaceae</taxon>
        <taxon>Dysgonomonas</taxon>
    </lineage>
</organism>
<evidence type="ECO:0000259" key="3">
    <source>
        <dbReference type="Pfam" id="PF13101"/>
    </source>
</evidence>
<comment type="caution">
    <text evidence="4">The sequence shown here is derived from an EMBL/GenBank/DDBJ whole genome shotgun (WGS) entry which is preliminary data.</text>
</comment>
<evidence type="ECO:0008006" key="6">
    <source>
        <dbReference type="Google" id="ProtNLM"/>
    </source>
</evidence>
<dbReference type="InterPro" id="IPR025222">
    <property type="entry name" value="DUF3945"/>
</dbReference>
<dbReference type="STRING" id="742766.HMPREF9455_01668"/>
<dbReference type="eggNOG" id="COG3843">
    <property type="taxonomic scope" value="Bacteria"/>
</dbReference>
<dbReference type="HOGENOM" id="CLU_663481_0_0_10"/>
<dbReference type="Pfam" id="PF03432">
    <property type="entry name" value="Relaxase"/>
    <property type="match status" value="1"/>
</dbReference>
<dbReference type="Proteomes" id="UP000004913">
    <property type="component" value="Unassembled WGS sequence"/>
</dbReference>
<evidence type="ECO:0000313" key="4">
    <source>
        <dbReference type="EMBL" id="EGK02398.1"/>
    </source>
</evidence>
<evidence type="ECO:0000259" key="2">
    <source>
        <dbReference type="Pfam" id="PF03432"/>
    </source>
</evidence>
<evidence type="ECO:0000256" key="1">
    <source>
        <dbReference type="SAM" id="MobiDB-lite"/>
    </source>
</evidence>
<feature type="region of interest" description="Disordered" evidence="1">
    <location>
        <begin position="402"/>
        <end position="427"/>
    </location>
</feature>
<proteinExistence type="predicted"/>
<protein>
    <recommendedName>
        <fullName evidence="6">DUF3945 domain-containing protein</fullName>
    </recommendedName>
</protein>
<reference evidence="4 5" key="1">
    <citation type="submission" date="2011-04" db="EMBL/GenBank/DDBJ databases">
        <title>The Genome Sequence of Dysgonomonas gadei ATCC BAA-286.</title>
        <authorList>
            <consortium name="The Broad Institute Genome Sequencing Platform"/>
            <person name="Earl A."/>
            <person name="Ward D."/>
            <person name="Feldgarden M."/>
            <person name="Gevers D."/>
            <person name="Pudlo N."/>
            <person name="Martens E."/>
            <person name="Allen-Vercoe E."/>
            <person name="Young S.K."/>
            <person name="Zeng Q."/>
            <person name="Gargeya S."/>
            <person name="Fitzgerald M."/>
            <person name="Haas B."/>
            <person name="Abouelleil A."/>
            <person name="Alvarado L."/>
            <person name="Arachchi H.M."/>
            <person name="Berlin A."/>
            <person name="Brown A."/>
            <person name="Chapman S.B."/>
            <person name="Chen Z."/>
            <person name="Dunbar C."/>
            <person name="Freedman E."/>
            <person name="Gearin G."/>
            <person name="Gellesch M."/>
            <person name="Goldberg J."/>
            <person name="Griggs A."/>
            <person name="Gujja S."/>
            <person name="Heiman D."/>
            <person name="Howarth C."/>
            <person name="Larson L."/>
            <person name="Lui A."/>
            <person name="MacDonald P.J.P."/>
            <person name="Mehta T."/>
            <person name="Montmayeur A."/>
            <person name="Murphy C."/>
            <person name="Neiman D."/>
            <person name="Pearson M."/>
            <person name="Priest M."/>
            <person name="Roberts A."/>
            <person name="Saif S."/>
            <person name="Shea T."/>
            <person name="Shenoy N."/>
            <person name="Sisk P."/>
            <person name="Stolte C."/>
            <person name="Sykes S."/>
            <person name="Yandava C."/>
            <person name="Wortman J."/>
            <person name="Nusbaum C."/>
            <person name="Birren B."/>
        </authorList>
    </citation>
    <scope>NUCLEOTIDE SEQUENCE [LARGE SCALE GENOMIC DNA]</scope>
    <source>
        <strain evidence="4 5">ATCC BAA-286</strain>
    </source>
</reference>
<dbReference type="InterPro" id="IPR005094">
    <property type="entry name" value="Endonuclease_MobA/VirD2"/>
</dbReference>
<feature type="domain" description="MobA/VirD2-like nuclease" evidence="2">
    <location>
        <begin position="17"/>
        <end position="144"/>
    </location>
</feature>
<dbReference type="Pfam" id="PF13101">
    <property type="entry name" value="DUF3945"/>
    <property type="match status" value="1"/>
</dbReference>
<dbReference type="OrthoDB" id="1525197at2"/>
<keyword evidence="5" id="KW-1185">Reference proteome</keyword>
<name>F5IX51_9BACT</name>
<feature type="domain" description="DUF3945" evidence="3">
    <location>
        <begin position="289"/>
        <end position="329"/>
    </location>
</feature>
<gene>
    <name evidence="4" type="ORF">HMPREF9455_01668</name>
</gene>
<evidence type="ECO:0000313" key="5">
    <source>
        <dbReference type="Proteomes" id="UP000004913"/>
    </source>
</evidence>
<dbReference type="EMBL" id="ADLV01000018">
    <property type="protein sequence ID" value="EGK02398.1"/>
    <property type="molecule type" value="Genomic_DNA"/>
</dbReference>